<dbReference type="SUPFAM" id="SSF51395">
    <property type="entry name" value="FMN-linked oxidoreductases"/>
    <property type="match status" value="1"/>
</dbReference>
<comment type="similarity">
    <text evidence="1">Belongs to the glutamate synthase family.</text>
</comment>
<organism evidence="3">
    <name type="scientific">bioreactor metagenome</name>
    <dbReference type="NCBI Taxonomy" id="1076179"/>
    <lineage>
        <taxon>unclassified sequences</taxon>
        <taxon>metagenomes</taxon>
        <taxon>ecological metagenomes</taxon>
    </lineage>
</organism>
<dbReference type="InterPro" id="IPR002932">
    <property type="entry name" value="Glu_synthdom"/>
</dbReference>
<name>A0A645BXI4_9ZZZZ</name>
<feature type="domain" description="Glutamate synthase" evidence="2">
    <location>
        <begin position="110"/>
        <end position="237"/>
    </location>
</feature>
<dbReference type="EMBL" id="VSSQ01022820">
    <property type="protein sequence ID" value="MPM69361.1"/>
    <property type="molecule type" value="Genomic_DNA"/>
</dbReference>
<evidence type="ECO:0000313" key="3">
    <source>
        <dbReference type="EMBL" id="MPM69361.1"/>
    </source>
</evidence>
<dbReference type="GO" id="GO:0015930">
    <property type="term" value="F:glutamate synthase activity"/>
    <property type="evidence" value="ECO:0007669"/>
    <property type="project" value="InterPro"/>
</dbReference>
<reference evidence="3" key="1">
    <citation type="submission" date="2019-08" db="EMBL/GenBank/DDBJ databases">
        <authorList>
            <person name="Kucharzyk K."/>
            <person name="Murdoch R.W."/>
            <person name="Higgins S."/>
            <person name="Loffler F."/>
        </authorList>
    </citation>
    <scope>NUCLEOTIDE SEQUENCE</scope>
</reference>
<dbReference type="AlphaFoldDB" id="A0A645BXI4"/>
<sequence>MLNDMLDAFRRYDRGYGQIALQCNLDDDAAGLPEYAIQKCGAPAIEIKFGQSAKGTQPVVRLPDLKTALKKRTEGLLVYPDPSDPEVQKACEEGACPQFWTYGRLPMWTEESLLAHVEHLRELGLKNLYFKTAGFDRVDMERVLRMACLCKADMVTFDGAGGGSGYSPCKMMNEWGLPAVCIESALVSICDKLAAEGLWLPAISVTGGFASEDQVYKGLALGAPYVTAIGTCRAAMAAAMAGAKMGELIETGNIPKHLAKFGKTKEELFFELPALRALYGKEADSIPLGAVGAYSYLKKLAFGVRHFAALNRKFDIRYIDRSDLIPLTRDAKELLRGEWFNYEKQQAIKAGEYPRPFIFQ</sequence>
<gene>
    <name evidence="3" type="ORF">SDC9_116306</name>
</gene>
<protein>
    <recommendedName>
        <fullName evidence="2">Glutamate synthase domain-containing protein</fullName>
    </recommendedName>
</protein>
<evidence type="ECO:0000259" key="2">
    <source>
        <dbReference type="Pfam" id="PF01645"/>
    </source>
</evidence>
<evidence type="ECO:0000256" key="1">
    <source>
        <dbReference type="ARBA" id="ARBA00009716"/>
    </source>
</evidence>
<dbReference type="InterPro" id="IPR013785">
    <property type="entry name" value="Aldolase_TIM"/>
</dbReference>
<proteinExistence type="inferred from homology"/>
<dbReference type="Gene3D" id="3.20.20.70">
    <property type="entry name" value="Aldolase class I"/>
    <property type="match status" value="1"/>
</dbReference>
<dbReference type="GO" id="GO:0006537">
    <property type="term" value="P:glutamate biosynthetic process"/>
    <property type="evidence" value="ECO:0007669"/>
    <property type="project" value="InterPro"/>
</dbReference>
<accession>A0A645BXI4</accession>
<dbReference type="Pfam" id="PF01645">
    <property type="entry name" value="Glu_synthase"/>
    <property type="match status" value="1"/>
</dbReference>
<comment type="caution">
    <text evidence="3">The sequence shown here is derived from an EMBL/GenBank/DDBJ whole genome shotgun (WGS) entry which is preliminary data.</text>
</comment>